<dbReference type="Gene3D" id="3.10.450.50">
    <property type="match status" value="2"/>
</dbReference>
<evidence type="ECO:0000313" key="2">
    <source>
        <dbReference type="EMBL" id="MDR6530492.1"/>
    </source>
</evidence>
<dbReference type="InterPro" id="IPR032710">
    <property type="entry name" value="NTF2-like_dom_sf"/>
</dbReference>
<proteinExistence type="predicted"/>
<keyword evidence="1" id="KW-0732">Signal</keyword>
<dbReference type="RefSeq" id="WP_310030025.1">
    <property type="nucleotide sequence ID" value="NZ_JAVDRL010000003.1"/>
</dbReference>
<evidence type="ECO:0000256" key="1">
    <source>
        <dbReference type="SAM" id="SignalP"/>
    </source>
</evidence>
<dbReference type="Pfam" id="PF12893">
    <property type="entry name" value="Lumazine_bd_2"/>
    <property type="match status" value="2"/>
</dbReference>
<dbReference type="EMBL" id="JAVDRL010000003">
    <property type="protein sequence ID" value="MDR6530492.1"/>
    <property type="molecule type" value="Genomic_DNA"/>
</dbReference>
<protein>
    <recommendedName>
        <fullName evidence="4">Lumazine-binding protein</fullName>
    </recommendedName>
</protein>
<keyword evidence="3" id="KW-1185">Reference proteome</keyword>
<organism evidence="2 3">
    <name type="scientific">Caulobacter rhizosphaerae</name>
    <dbReference type="NCBI Taxonomy" id="2010972"/>
    <lineage>
        <taxon>Bacteria</taxon>
        <taxon>Pseudomonadati</taxon>
        <taxon>Pseudomonadota</taxon>
        <taxon>Alphaproteobacteria</taxon>
        <taxon>Caulobacterales</taxon>
        <taxon>Caulobacteraceae</taxon>
        <taxon>Caulobacter</taxon>
    </lineage>
</organism>
<reference evidence="2 3" key="1">
    <citation type="submission" date="2023-07" db="EMBL/GenBank/DDBJ databases">
        <title>Sorghum-associated microbial communities from plants grown in Nebraska, USA.</title>
        <authorList>
            <person name="Schachtman D."/>
        </authorList>
    </citation>
    <scope>NUCLEOTIDE SEQUENCE [LARGE SCALE GENOMIC DNA]</scope>
    <source>
        <strain evidence="2 3">DS2154</strain>
    </source>
</reference>
<feature type="chain" id="PRO_5045291438" description="Lumazine-binding protein" evidence="1">
    <location>
        <begin position="21"/>
        <end position="268"/>
    </location>
</feature>
<comment type="caution">
    <text evidence="2">The sequence shown here is derived from an EMBL/GenBank/DDBJ whole genome shotgun (WGS) entry which is preliminary data.</text>
</comment>
<sequence length="268" mass="28788">MRLIRTVLMAAALSPAATHGAPVPAPGPANATPADAVRLYGEAIAERDPVKLGRAFQPSAIAYEVDGGTVTATYQAQWKARLAQAPEPSGPSTPPPTIERIDAGETTALARLRSVRDGRPLVDYVLLARLAGGWRIVGTLRQPDPAEDPASAAGVAGVVDDKFEADRRWDEAGLGETLDPRALVMSVEDGEFVAASVAEWRARYVDRRKTSPGARFEVTSRLVDAQGDVGMARWSFRTESGEWTDRALMLRTASGWRMAALLFVREAP</sequence>
<accession>A0ABU1MWC6</accession>
<gene>
    <name evidence="2" type="ORF">J2800_001228</name>
</gene>
<dbReference type="SUPFAM" id="SSF54427">
    <property type="entry name" value="NTF2-like"/>
    <property type="match status" value="2"/>
</dbReference>
<evidence type="ECO:0008006" key="4">
    <source>
        <dbReference type="Google" id="ProtNLM"/>
    </source>
</evidence>
<name>A0ABU1MWC6_9CAUL</name>
<dbReference type="Proteomes" id="UP001262754">
    <property type="component" value="Unassembled WGS sequence"/>
</dbReference>
<feature type="signal peptide" evidence="1">
    <location>
        <begin position="1"/>
        <end position="20"/>
    </location>
</feature>
<dbReference type="InterPro" id="IPR039437">
    <property type="entry name" value="FrzH/put_lumazine-bd"/>
</dbReference>
<evidence type="ECO:0000313" key="3">
    <source>
        <dbReference type="Proteomes" id="UP001262754"/>
    </source>
</evidence>